<keyword evidence="2" id="KW-1185">Reference proteome</keyword>
<dbReference type="NCBIfam" id="TIGR02529">
    <property type="entry name" value="EutJ"/>
    <property type="match status" value="1"/>
</dbReference>
<dbReference type="InterPro" id="IPR056546">
    <property type="entry name" value="MreB_MamK-like"/>
</dbReference>
<name>A0A848L8T3_9ACTN</name>
<gene>
    <name evidence="1" type="primary">eutJ</name>
    <name evidence="1" type="ORF">HH308_28545</name>
</gene>
<dbReference type="Proteomes" id="UP000550729">
    <property type="component" value="Unassembled WGS sequence"/>
</dbReference>
<sequence length="274" mass="28952">MLTSQKTISDTLEAAGRLIGERVSDPSPAPVRTGIDLGTATCVITVVDDADNPVWVDFTRTAAIRDGVVVDFAAAAKATRELKHRAEAELEIELIDAATAFPPCVGEAESRACRFVLESAGFDEVVLIDEVSAANNALRVRDGVVVDVGGGSTGVGVFRDGELVFLDDRPGGGHHLDLILSGALGVDIAEAERRKRETTDAAFLPILRPGFERVAQNIAELTVGAEDLAIHLAGGALMFPGADSAIERYLKRPVLTYPFANLITPLGIARSAPR</sequence>
<proteinExistence type="predicted"/>
<dbReference type="PANTHER" id="PTHR32432:SF3">
    <property type="entry name" value="ETHANOLAMINE UTILIZATION PROTEIN EUTJ"/>
    <property type="match status" value="1"/>
</dbReference>
<accession>A0A848L8T3</accession>
<dbReference type="Gene3D" id="3.30.420.40">
    <property type="match status" value="2"/>
</dbReference>
<dbReference type="EMBL" id="JABBNB010000054">
    <property type="protein sequence ID" value="NMO05173.1"/>
    <property type="molecule type" value="Genomic_DNA"/>
</dbReference>
<dbReference type="SUPFAM" id="SSF53067">
    <property type="entry name" value="Actin-like ATPase domain"/>
    <property type="match status" value="2"/>
</dbReference>
<dbReference type="NCBIfam" id="NF011660">
    <property type="entry name" value="PRK15080.1"/>
    <property type="match status" value="1"/>
</dbReference>
<organism evidence="1 2">
    <name type="scientific">Gordonia asplenii</name>
    <dbReference type="NCBI Taxonomy" id="2725283"/>
    <lineage>
        <taxon>Bacteria</taxon>
        <taxon>Bacillati</taxon>
        <taxon>Actinomycetota</taxon>
        <taxon>Actinomycetes</taxon>
        <taxon>Mycobacteriales</taxon>
        <taxon>Gordoniaceae</taxon>
        <taxon>Gordonia</taxon>
    </lineage>
</organism>
<evidence type="ECO:0000313" key="2">
    <source>
        <dbReference type="Proteomes" id="UP000550729"/>
    </source>
</evidence>
<dbReference type="InterPro" id="IPR043129">
    <property type="entry name" value="ATPase_NBD"/>
</dbReference>
<protein>
    <submittedName>
        <fullName evidence="1">Ethanolamine utilization protein EutJ</fullName>
    </submittedName>
</protein>
<dbReference type="InterPro" id="IPR013366">
    <property type="entry name" value="EutJ"/>
</dbReference>
<dbReference type="PANTHER" id="PTHR32432">
    <property type="entry name" value="CELL DIVISION PROTEIN FTSA-RELATED"/>
    <property type="match status" value="1"/>
</dbReference>
<dbReference type="Pfam" id="PF06723">
    <property type="entry name" value="MreB_Mbl"/>
    <property type="match status" value="1"/>
</dbReference>
<evidence type="ECO:0000313" key="1">
    <source>
        <dbReference type="EMBL" id="NMO05173.1"/>
    </source>
</evidence>
<dbReference type="RefSeq" id="WP_170197678.1">
    <property type="nucleotide sequence ID" value="NZ_JABBNB010000054.1"/>
</dbReference>
<dbReference type="AlphaFoldDB" id="A0A848L8T3"/>
<dbReference type="InterPro" id="IPR050696">
    <property type="entry name" value="FtsA/MreB"/>
</dbReference>
<comment type="caution">
    <text evidence="1">The sequence shown here is derived from an EMBL/GenBank/DDBJ whole genome shotgun (WGS) entry which is preliminary data.</text>
</comment>
<reference evidence="1 2" key="1">
    <citation type="submission" date="2020-04" db="EMBL/GenBank/DDBJ databases">
        <title>Gordonia sp. nov. TBRC 11910.</title>
        <authorList>
            <person name="Suriyachadkun C."/>
        </authorList>
    </citation>
    <scope>NUCLEOTIDE SEQUENCE [LARGE SCALE GENOMIC DNA]</scope>
    <source>
        <strain evidence="1 2">TBRC 11910</strain>
    </source>
</reference>